<dbReference type="Proteomes" id="UP000321723">
    <property type="component" value="Unassembled WGS sequence"/>
</dbReference>
<dbReference type="Pfam" id="PF10400">
    <property type="entry name" value="Vir_act_alpha_C"/>
    <property type="match status" value="1"/>
</dbReference>
<dbReference type="InterPro" id="IPR036390">
    <property type="entry name" value="WH_DNA-bd_sf"/>
</dbReference>
<feature type="domain" description="Transcription regulator PadR C-terminal" evidence="2">
    <location>
        <begin position="90"/>
        <end position="168"/>
    </location>
</feature>
<reference evidence="4 6" key="2">
    <citation type="submission" date="2020-08" db="EMBL/GenBank/DDBJ databases">
        <title>Sequencing the genomes of 1000 actinobacteria strains.</title>
        <authorList>
            <person name="Klenk H.-P."/>
        </authorList>
    </citation>
    <scope>NUCLEOTIDE SEQUENCE [LARGE SCALE GENOMIC DNA]</scope>
    <source>
        <strain evidence="4 6">DSM 9581</strain>
    </source>
</reference>
<dbReference type="PANTHER" id="PTHR43252">
    <property type="entry name" value="TRANSCRIPTIONAL REGULATOR YQJI"/>
    <property type="match status" value="1"/>
</dbReference>
<sequence>MARPAPQTELAVLGALSIAPMSGYRLRAEIRDTLGHFWTESFGQIYPTLSRLESSALVGRDDAGRFTITDDGLARLRDLLRTPPESGPPRDGLLLRLFFGRRIGRQACLDLLAETEQQVTRSLAELAAVRATLDPTDPDERYALLTLSAGVHRGRALLAWATESREAIASWAD</sequence>
<dbReference type="SUPFAM" id="SSF46785">
    <property type="entry name" value="Winged helix' DNA-binding domain"/>
    <property type="match status" value="1"/>
</dbReference>
<evidence type="ECO:0000313" key="5">
    <source>
        <dbReference type="Proteomes" id="UP000321723"/>
    </source>
</evidence>
<accession>A0A511FD51</accession>
<dbReference type="InterPro" id="IPR018309">
    <property type="entry name" value="Tscrpt_reg_PadR_C"/>
</dbReference>
<dbReference type="Gene3D" id="6.10.140.190">
    <property type="match status" value="1"/>
</dbReference>
<name>A0A511FD51_9CELL</name>
<dbReference type="Gene3D" id="1.10.10.10">
    <property type="entry name" value="Winged helix-like DNA-binding domain superfamily/Winged helix DNA-binding domain"/>
    <property type="match status" value="1"/>
</dbReference>
<dbReference type="InterPro" id="IPR005149">
    <property type="entry name" value="Tscrpt_reg_PadR_N"/>
</dbReference>
<dbReference type="InterPro" id="IPR036388">
    <property type="entry name" value="WH-like_DNA-bd_sf"/>
</dbReference>
<keyword evidence="5" id="KW-1185">Reference proteome</keyword>
<comment type="caution">
    <text evidence="3">The sequence shown here is derived from an EMBL/GenBank/DDBJ whole genome shotgun (WGS) entry which is preliminary data.</text>
</comment>
<organism evidence="3 5">
    <name type="scientific">Cellulomonas hominis</name>
    <dbReference type="NCBI Taxonomy" id="156981"/>
    <lineage>
        <taxon>Bacteria</taxon>
        <taxon>Bacillati</taxon>
        <taxon>Actinomycetota</taxon>
        <taxon>Actinomycetes</taxon>
        <taxon>Micrococcales</taxon>
        <taxon>Cellulomonadaceae</taxon>
        <taxon>Cellulomonas</taxon>
    </lineage>
</organism>
<dbReference type="EMBL" id="JACHDN010000001">
    <property type="protein sequence ID" value="MBB5472751.1"/>
    <property type="molecule type" value="Genomic_DNA"/>
</dbReference>
<dbReference type="EMBL" id="BJVQ01000018">
    <property type="protein sequence ID" value="GEL46524.1"/>
    <property type="molecule type" value="Genomic_DNA"/>
</dbReference>
<protein>
    <submittedName>
        <fullName evidence="4">DNA-binding PadR family transcriptional regulator</fullName>
    </submittedName>
</protein>
<dbReference type="GO" id="GO:0003677">
    <property type="term" value="F:DNA binding"/>
    <property type="evidence" value="ECO:0007669"/>
    <property type="project" value="UniProtKB-KW"/>
</dbReference>
<keyword evidence="4" id="KW-0238">DNA-binding</keyword>
<evidence type="ECO:0000313" key="3">
    <source>
        <dbReference type="EMBL" id="GEL46524.1"/>
    </source>
</evidence>
<evidence type="ECO:0000259" key="1">
    <source>
        <dbReference type="Pfam" id="PF03551"/>
    </source>
</evidence>
<gene>
    <name evidence="3" type="ORF">CHO01_16400</name>
    <name evidence="4" type="ORF">HNR08_001487</name>
</gene>
<feature type="domain" description="Transcription regulator PadR N-terminal" evidence="1">
    <location>
        <begin position="12"/>
        <end position="76"/>
    </location>
</feature>
<dbReference type="Proteomes" id="UP000564629">
    <property type="component" value="Unassembled WGS sequence"/>
</dbReference>
<dbReference type="AlphaFoldDB" id="A0A511FD51"/>
<dbReference type="Pfam" id="PF03551">
    <property type="entry name" value="PadR"/>
    <property type="match status" value="1"/>
</dbReference>
<dbReference type="RefSeq" id="WP_146836362.1">
    <property type="nucleotide sequence ID" value="NZ_BJVQ01000018.1"/>
</dbReference>
<dbReference type="OrthoDB" id="1683430at2"/>
<proteinExistence type="predicted"/>
<evidence type="ECO:0000259" key="2">
    <source>
        <dbReference type="Pfam" id="PF10400"/>
    </source>
</evidence>
<reference evidence="3 5" key="1">
    <citation type="submission" date="2019-07" db="EMBL/GenBank/DDBJ databases">
        <title>Whole genome shotgun sequence of Cellulomonas hominis NBRC 16055.</title>
        <authorList>
            <person name="Hosoyama A."/>
            <person name="Uohara A."/>
            <person name="Ohji S."/>
            <person name="Ichikawa N."/>
        </authorList>
    </citation>
    <scope>NUCLEOTIDE SEQUENCE [LARGE SCALE GENOMIC DNA]</scope>
    <source>
        <strain evidence="3 5">NBRC 16055</strain>
    </source>
</reference>
<dbReference type="PANTHER" id="PTHR43252:SF6">
    <property type="entry name" value="NEGATIVE TRANSCRIPTION REGULATOR PADR"/>
    <property type="match status" value="1"/>
</dbReference>
<evidence type="ECO:0000313" key="4">
    <source>
        <dbReference type="EMBL" id="MBB5472751.1"/>
    </source>
</evidence>
<evidence type="ECO:0000313" key="6">
    <source>
        <dbReference type="Proteomes" id="UP000564629"/>
    </source>
</evidence>